<accession>A0A7V7QIU0</accession>
<dbReference type="Proteomes" id="UP000461768">
    <property type="component" value="Unassembled WGS sequence"/>
</dbReference>
<keyword evidence="2" id="KW-1185">Reference proteome</keyword>
<comment type="caution">
    <text evidence="1">The sequence shown here is derived from an EMBL/GenBank/DDBJ whole genome shotgun (WGS) entry which is preliminary data.</text>
</comment>
<dbReference type="EMBL" id="WAGX01000006">
    <property type="protein sequence ID" value="KAB1436581.1"/>
    <property type="molecule type" value="Genomic_DNA"/>
</dbReference>
<sequence>MEITTHGLKKPGGDDFYNIQDHNDNTDIIEQHLSDTDIHVNSQEIAQITEVETLAQIDEYDTIISVWGKVKKVISTLIEHISSVATGSTLGHIKIGTGLQMNSGTASVKLTDSVSTDDSTTALSAAGGKKINDSLNKIGVVYAKRFLNLSIPIPTTWTPLTDTVTISESGIYLISINSMWIVPNSTTRFTIRAFINGSEQPNLSCEAPVQQPFVSTSITAPITLVAGSTVDVRGYVTPAIPSVENNNNLSLTITRIK</sequence>
<evidence type="ECO:0000313" key="1">
    <source>
        <dbReference type="EMBL" id="KAB1436581.1"/>
    </source>
</evidence>
<name>A0A7V7QIU0_9FIRM</name>
<evidence type="ECO:0000313" key="2">
    <source>
        <dbReference type="Proteomes" id="UP000461768"/>
    </source>
</evidence>
<protein>
    <submittedName>
        <fullName evidence="1">Uncharacterized protein</fullName>
    </submittedName>
</protein>
<proteinExistence type="predicted"/>
<dbReference type="AlphaFoldDB" id="A0A7V7QIU0"/>
<organism evidence="1 2">
    <name type="scientific">Candidatus Galacturonatibacter soehngenii</name>
    <dbReference type="NCBI Taxonomy" id="2307010"/>
    <lineage>
        <taxon>Bacteria</taxon>
        <taxon>Bacillati</taxon>
        <taxon>Bacillota</taxon>
        <taxon>Clostridia</taxon>
        <taxon>Lachnospirales</taxon>
        <taxon>Lachnospiraceae</taxon>
        <taxon>Candidatus Galacturonatibacter</taxon>
    </lineage>
</organism>
<dbReference type="OrthoDB" id="2068559at2"/>
<reference evidence="1 2" key="2">
    <citation type="submission" date="2020-02" db="EMBL/GenBank/DDBJ databases">
        <title>Candidatus Galacturonibacter soehngenii shows hetero-acetogenic catabolism of galacturonic acid but lacks a canonical carbon monoxide dehydrogenase/acetyl-CoA synthase complex.</title>
        <authorList>
            <person name="Diender M."/>
            <person name="Stouten G.R."/>
            <person name="Petersen J.F."/>
            <person name="Nielsen P.H."/>
            <person name="Dueholm M.S."/>
            <person name="Pronk J.T."/>
            <person name="Van Loosdrecht M.C.M."/>
        </authorList>
    </citation>
    <scope>NUCLEOTIDE SEQUENCE [LARGE SCALE GENOMIC DNA]</scope>
    <source>
        <strain evidence="1">GalUA</strain>
    </source>
</reference>
<reference evidence="1 2" key="1">
    <citation type="submission" date="2019-09" db="EMBL/GenBank/DDBJ databases">
        <authorList>
            <person name="Valk L.C."/>
        </authorList>
    </citation>
    <scope>NUCLEOTIDE SEQUENCE [LARGE SCALE GENOMIC DNA]</scope>
    <source>
        <strain evidence="1">GalUA</strain>
    </source>
</reference>
<gene>
    <name evidence="1" type="ORF">F7O84_14570</name>
</gene>
<dbReference type="RefSeq" id="WP_151146885.1">
    <property type="nucleotide sequence ID" value="NZ_WAGX01000006.1"/>
</dbReference>